<protein>
    <submittedName>
        <fullName evidence="1">Uncharacterized protein</fullName>
    </submittedName>
</protein>
<organism evidence="1 2">
    <name type="scientific">Vairimorpha apis BRL 01</name>
    <dbReference type="NCBI Taxonomy" id="1037528"/>
    <lineage>
        <taxon>Eukaryota</taxon>
        <taxon>Fungi</taxon>
        <taxon>Fungi incertae sedis</taxon>
        <taxon>Microsporidia</taxon>
        <taxon>Nosematidae</taxon>
        <taxon>Vairimorpha</taxon>
    </lineage>
</organism>
<dbReference type="HOGENOM" id="CLU_1185313_0_0_1"/>
<name>T0MH91_9MICR</name>
<proteinExistence type="predicted"/>
<dbReference type="AlphaFoldDB" id="T0MH91"/>
<evidence type="ECO:0000313" key="1">
    <source>
        <dbReference type="EMBL" id="EQB60420.1"/>
    </source>
</evidence>
<dbReference type="Proteomes" id="UP000053780">
    <property type="component" value="Unassembled WGS sequence"/>
</dbReference>
<dbReference type="VEuPathDB" id="MicrosporidiaDB:NAPIS_ORF02024"/>
<keyword evidence="2" id="KW-1185">Reference proteome</keyword>
<sequence length="234" mass="27360">MHHYGSFVRLLMYNTNKNILTKKQEIKTKYGIDTKGVHELIEYTKLNINNLGLELIGVEKNSVVDPVLTDKYFLRMGDLENKGINNKNIENERVDHKDLENEGVNNKEICSSVNEGNLENENISTFNENISILEKSKENIFTTFIDKSNLSSIDTKLIITYSFILLENNKILFNKLTNLLNRINIFKNTDIENYLRFLKKDNFINFMKVDDEYEVVLGFRYFSDFGDIDILDFL</sequence>
<gene>
    <name evidence="1" type="ORF">NAPIS_ORF02024</name>
</gene>
<accession>T0MH91</accession>
<dbReference type="EMBL" id="KE647289">
    <property type="protein sequence ID" value="EQB60420.1"/>
    <property type="molecule type" value="Genomic_DNA"/>
</dbReference>
<reference evidence="1 2" key="1">
    <citation type="journal article" date="2013" name="BMC Genomics">
        <title>Genome sequencing and comparative genomics of honey bee microsporidia, Nosema apis reveal novel insights into host-parasite interactions.</title>
        <authorList>
            <person name="Chen Yp."/>
            <person name="Pettis J.S."/>
            <person name="Zhao Y."/>
            <person name="Liu X."/>
            <person name="Tallon L.J."/>
            <person name="Sadzewicz L.D."/>
            <person name="Li R."/>
            <person name="Zheng H."/>
            <person name="Huang S."/>
            <person name="Zhang X."/>
            <person name="Hamilton M.C."/>
            <person name="Pernal S.F."/>
            <person name="Melathopoulos A.P."/>
            <person name="Yan X."/>
            <person name="Evans J.D."/>
        </authorList>
    </citation>
    <scope>NUCLEOTIDE SEQUENCE [LARGE SCALE GENOMIC DNA]</scope>
    <source>
        <strain evidence="1 2">BRL 01</strain>
    </source>
</reference>
<evidence type="ECO:0000313" key="2">
    <source>
        <dbReference type="Proteomes" id="UP000053780"/>
    </source>
</evidence>